<reference evidence="3 5" key="1">
    <citation type="submission" date="2014-08" db="EMBL/GenBank/DDBJ databases">
        <authorList>
            <person name="Sisinthy S."/>
        </authorList>
    </citation>
    <scope>NUCLEOTIDE SEQUENCE [LARGE SCALE GENOMIC DNA]</scope>
    <source>
        <strain evidence="3 5">RuG17</strain>
    </source>
</reference>
<dbReference type="InterPro" id="IPR021517">
    <property type="entry name" value="DUF3180"/>
</dbReference>
<dbReference type="EMBL" id="JACHBQ010000001">
    <property type="protein sequence ID" value="MBB5643575.1"/>
    <property type="molecule type" value="Genomic_DNA"/>
</dbReference>
<dbReference type="STRING" id="1001240.GY21_06890"/>
<feature type="compositionally biased region" description="Basic and acidic residues" evidence="1">
    <location>
        <begin position="146"/>
        <end position="156"/>
    </location>
</feature>
<dbReference type="Pfam" id="PF11377">
    <property type="entry name" value="DUF3180"/>
    <property type="match status" value="1"/>
</dbReference>
<feature type="transmembrane region" description="Helical" evidence="2">
    <location>
        <begin position="79"/>
        <end position="104"/>
    </location>
</feature>
<evidence type="ECO:0000313" key="5">
    <source>
        <dbReference type="Proteomes" id="UP000029864"/>
    </source>
</evidence>
<organism evidence="3 5">
    <name type="scientific">Cryobacterium roopkundense</name>
    <dbReference type="NCBI Taxonomy" id="1001240"/>
    <lineage>
        <taxon>Bacteria</taxon>
        <taxon>Bacillati</taxon>
        <taxon>Actinomycetota</taxon>
        <taxon>Actinomycetes</taxon>
        <taxon>Micrococcales</taxon>
        <taxon>Microbacteriaceae</taxon>
        <taxon>Cryobacterium</taxon>
    </lineage>
</organism>
<dbReference type="RefSeq" id="WP_035835980.1">
    <property type="nucleotide sequence ID" value="NZ_JACHBQ010000001.1"/>
</dbReference>
<gene>
    <name evidence="4" type="ORF">BJ997_004123</name>
    <name evidence="3" type="ORF">GY21_06890</name>
</gene>
<keyword evidence="5" id="KW-1185">Reference proteome</keyword>
<feature type="transmembrane region" description="Helical" evidence="2">
    <location>
        <begin position="116"/>
        <end position="140"/>
    </location>
</feature>
<dbReference type="Proteomes" id="UP000029864">
    <property type="component" value="Unassembled WGS sequence"/>
</dbReference>
<keyword evidence="2" id="KW-0472">Membrane</keyword>
<sequence>MKRTHATPLIGLGLAGLVLGFLLELGAAASGSAIIVPPVTLPLTLVAMAAIVVVLAWRVRRSTRRRGARRMDPFWAMRVAVLSKASSLSGVLLLGAGLGIVVYILTRTVVAAMPSLWLAIATAVGALLLLVGGLLAEYFCTLPPDKDPTKSGDKPNGDVPGGARV</sequence>
<evidence type="ECO:0000256" key="1">
    <source>
        <dbReference type="SAM" id="MobiDB-lite"/>
    </source>
</evidence>
<comment type="caution">
    <text evidence="3">The sequence shown here is derived from an EMBL/GenBank/DDBJ whole genome shotgun (WGS) entry which is preliminary data.</text>
</comment>
<accession>A0A099JK77</accession>
<feature type="transmembrane region" description="Helical" evidence="2">
    <location>
        <begin position="41"/>
        <end position="59"/>
    </location>
</feature>
<protein>
    <recommendedName>
        <fullName evidence="7">DUF3180 domain-containing protein</fullName>
    </recommendedName>
</protein>
<dbReference type="AlphaFoldDB" id="A0A099JK77"/>
<evidence type="ECO:0000256" key="2">
    <source>
        <dbReference type="SAM" id="Phobius"/>
    </source>
</evidence>
<evidence type="ECO:0000313" key="6">
    <source>
        <dbReference type="Proteomes" id="UP000561726"/>
    </source>
</evidence>
<evidence type="ECO:0000313" key="4">
    <source>
        <dbReference type="EMBL" id="MBB5643575.1"/>
    </source>
</evidence>
<proteinExistence type="predicted"/>
<dbReference type="eggNOG" id="ENOG5033CMQ">
    <property type="taxonomic scope" value="Bacteria"/>
</dbReference>
<dbReference type="Proteomes" id="UP000561726">
    <property type="component" value="Unassembled WGS sequence"/>
</dbReference>
<reference evidence="4 6" key="2">
    <citation type="submission" date="2020-08" db="EMBL/GenBank/DDBJ databases">
        <title>Sequencing the genomes of 1000 actinobacteria strains.</title>
        <authorList>
            <person name="Klenk H.-P."/>
        </authorList>
    </citation>
    <scope>NUCLEOTIDE SEQUENCE [LARGE SCALE GENOMIC DNA]</scope>
    <source>
        <strain evidence="4 6">DSM 21065</strain>
    </source>
</reference>
<evidence type="ECO:0000313" key="3">
    <source>
        <dbReference type="EMBL" id="KGJ78546.1"/>
    </source>
</evidence>
<keyword evidence="2" id="KW-0812">Transmembrane</keyword>
<name>A0A099JK77_9MICO</name>
<keyword evidence="2" id="KW-1133">Transmembrane helix</keyword>
<feature type="region of interest" description="Disordered" evidence="1">
    <location>
        <begin position="146"/>
        <end position="165"/>
    </location>
</feature>
<dbReference type="EMBL" id="JPXF01000021">
    <property type="protein sequence ID" value="KGJ78546.1"/>
    <property type="molecule type" value="Genomic_DNA"/>
</dbReference>
<evidence type="ECO:0008006" key="7">
    <source>
        <dbReference type="Google" id="ProtNLM"/>
    </source>
</evidence>